<feature type="signal peptide" evidence="2">
    <location>
        <begin position="1"/>
        <end position="23"/>
    </location>
</feature>
<evidence type="ECO:0008006" key="5">
    <source>
        <dbReference type="Google" id="ProtNLM"/>
    </source>
</evidence>
<keyword evidence="1" id="KW-0812">Transmembrane</keyword>
<feature type="transmembrane region" description="Helical" evidence="1">
    <location>
        <begin position="151"/>
        <end position="168"/>
    </location>
</feature>
<keyword evidence="1" id="KW-1133">Transmembrane helix</keyword>
<gene>
    <name evidence="3" type="ORF">JCM14722_13270</name>
</gene>
<keyword evidence="2" id="KW-0732">Signal</keyword>
<evidence type="ECO:0000256" key="1">
    <source>
        <dbReference type="SAM" id="Phobius"/>
    </source>
</evidence>
<name>A0ABM8AQU9_9BACT</name>
<accession>A0ABM8AQU9</accession>
<evidence type="ECO:0000256" key="2">
    <source>
        <dbReference type="SAM" id="SignalP"/>
    </source>
</evidence>
<evidence type="ECO:0000313" key="4">
    <source>
        <dbReference type="Proteomes" id="UP001061361"/>
    </source>
</evidence>
<reference evidence="3" key="1">
    <citation type="submission" date="2022-08" db="EMBL/GenBank/DDBJ databases">
        <title>Genome Sequence of the sulphate-reducing bacterium, Pseudodesulfovibrio portus JCM14722.</title>
        <authorList>
            <person name="Kondo R."/>
            <person name="Kataoka T."/>
        </authorList>
    </citation>
    <scope>NUCLEOTIDE SEQUENCE</scope>
    <source>
        <strain evidence="3">JCM 14722</strain>
    </source>
</reference>
<protein>
    <recommendedName>
        <fullName evidence="5">VPLPA-CTERM protein sorting domain-containing protein</fullName>
    </recommendedName>
</protein>
<dbReference type="RefSeq" id="WP_264983841.1">
    <property type="nucleotide sequence ID" value="NZ_AP026708.1"/>
</dbReference>
<dbReference type="EMBL" id="AP026708">
    <property type="protein sequence ID" value="BDQ33785.1"/>
    <property type="molecule type" value="Genomic_DNA"/>
</dbReference>
<keyword evidence="1" id="KW-0472">Membrane</keyword>
<keyword evidence="4" id="KW-1185">Reference proteome</keyword>
<sequence length="174" mass="18929">MKKAIFSTFLMVSLLFVSTVASADYVETVYGDGDYDFVEVNWTHTYDGSVTGPFKATLSIWADDVDSAADGWAAEVDKVYLNGTYLGDLLSYGEFDNNRPAGVPENLSLTVFDITPYLAGVMDLHIEVFNGASSYAMEFISSTLRVSPTPIPGALWLLGSGLLGLIGLRRKMND</sequence>
<dbReference type="Proteomes" id="UP001061361">
    <property type="component" value="Chromosome"/>
</dbReference>
<feature type="chain" id="PRO_5046924380" description="VPLPA-CTERM protein sorting domain-containing protein" evidence="2">
    <location>
        <begin position="24"/>
        <end position="174"/>
    </location>
</feature>
<evidence type="ECO:0000313" key="3">
    <source>
        <dbReference type="EMBL" id="BDQ33785.1"/>
    </source>
</evidence>
<organism evidence="3 4">
    <name type="scientific">Pseudodesulfovibrio portus</name>
    <dbReference type="NCBI Taxonomy" id="231439"/>
    <lineage>
        <taxon>Bacteria</taxon>
        <taxon>Pseudomonadati</taxon>
        <taxon>Thermodesulfobacteriota</taxon>
        <taxon>Desulfovibrionia</taxon>
        <taxon>Desulfovibrionales</taxon>
        <taxon>Desulfovibrionaceae</taxon>
    </lineage>
</organism>
<proteinExistence type="predicted"/>